<dbReference type="PANTHER" id="PTHR12978">
    <property type="entry name" value="HISTIDINE TRIAD HIT PROTEIN MEMBER"/>
    <property type="match status" value="1"/>
</dbReference>
<dbReference type="InterPro" id="IPR008594">
    <property type="entry name" value="DcpS/DCS2"/>
</dbReference>
<dbReference type="Gene3D" id="3.30.428.10">
    <property type="entry name" value="HIT-like"/>
    <property type="match status" value="1"/>
</dbReference>
<reference evidence="3 4" key="1">
    <citation type="journal article" date="2018" name="BMC Genomics">
        <title>Comparative genome analyses reveal sequence features reflecting distinct modes of host-adaptation between dicot and monocot powdery mildew.</title>
        <authorList>
            <person name="Wu Y."/>
            <person name="Ma X."/>
            <person name="Pan Z."/>
            <person name="Kale S.D."/>
            <person name="Song Y."/>
            <person name="King H."/>
            <person name="Zhang Q."/>
            <person name="Presley C."/>
            <person name="Deng X."/>
            <person name="Wei C.I."/>
            <person name="Xiao S."/>
        </authorList>
    </citation>
    <scope>NUCLEOTIDE SEQUENCE [LARGE SCALE GENOMIC DNA]</scope>
    <source>
        <strain evidence="3">UMSG2</strain>
    </source>
</reference>
<dbReference type="EMBL" id="MCFK01010136">
    <property type="protein sequence ID" value="RKF53884.1"/>
    <property type="molecule type" value="Genomic_DNA"/>
</dbReference>
<dbReference type="GO" id="GO:0000340">
    <property type="term" value="F:RNA 7-methylguanosine cap binding"/>
    <property type="evidence" value="ECO:0007669"/>
    <property type="project" value="TreeGrafter"/>
</dbReference>
<dbReference type="AlphaFoldDB" id="A0A420H8W7"/>
<name>A0A420H8W7_9PEZI</name>
<dbReference type="GO" id="GO:0000932">
    <property type="term" value="C:P-body"/>
    <property type="evidence" value="ECO:0007669"/>
    <property type="project" value="TreeGrafter"/>
</dbReference>
<dbReference type="GO" id="GO:0000290">
    <property type="term" value="P:deadenylation-dependent decapping of nuclear-transcribed mRNA"/>
    <property type="evidence" value="ECO:0007669"/>
    <property type="project" value="InterPro"/>
</dbReference>
<dbReference type="Pfam" id="PF11969">
    <property type="entry name" value="DcpS_C"/>
    <property type="match status" value="1"/>
</dbReference>
<keyword evidence="4" id="KW-1185">Reference proteome</keyword>
<accession>A0A420H8W7</accession>
<dbReference type="InterPro" id="IPR011145">
    <property type="entry name" value="Scavenger_mRNA_decap_enz_N"/>
</dbReference>
<evidence type="ECO:0000256" key="1">
    <source>
        <dbReference type="ARBA" id="ARBA00010208"/>
    </source>
</evidence>
<dbReference type="FunFam" id="3.30.428.10:FF:000016">
    <property type="entry name" value="Scavenger mRNA decapping enzyme"/>
    <property type="match status" value="1"/>
</dbReference>
<dbReference type="InterPro" id="IPR036265">
    <property type="entry name" value="HIT-like_sf"/>
</dbReference>
<evidence type="ECO:0000313" key="4">
    <source>
        <dbReference type="Proteomes" id="UP000286134"/>
    </source>
</evidence>
<organism evidence="3 4">
    <name type="scientific">Erysiphe neolycopersici</name>
    <dbReference type="NCBI Taxonomy" id="212602"/>
    <lineage>
        <taxon>Eukaryota</taxon>
        <taxon>Fungi</taxon>
        <taxon>Dikarya</taxon>
        <taxon>Ascomycota</taxon>
        <taxon>Pezizomycotina</taxon>
        <taxon>Leotiomycetes</taxon>
        <taxon>Erysiphales</taxon>
        <taxon>Erysiphaceae</taxon>
        <taxon>Erysiphe</taxon>
    </lineage>
</organism>
<dbReference type="Gene3D" id="3.30.200.40">
    <property type="entry name" value="Scavenger mRNA decapping enzyme, N-terminal domain"/>
    <property type="match status" value="1"/>
</dbReference>
<dbReference type="STRING" id="212602.A0A420H8W7"/>
<sequence>MASTSVELKECQLLRLFQQDRILSYDNNGHRVAIIGRINSKPALLILERAPFSSFPDQISQTIRSLSHVKILGMNDIYYWYIAGTFFSPFLDGTDVGTSQYPHDLKINLIYPCAEQHIKKYSKQVPRMVVETPEIYREEVLPYIIRQRELGTLVWIWNIIEGKTEVNDVIYRTPIGHEVDEGFLLLPDLNWDRSTKENLHLLALPERRDIWSIRDLKKKHVTWLRIMRQKLLDATVKTYDWLEADQVKMYVHYQPTYYHFHIHIVHVAMEVGKTMAVSKALGLESIIENLEFMSGGQEQGIEQMTLHYTIGEASELWVNVFEPLKARISGKDLPLR</sequence>
<comment type="similarity">
    <text evidence="1">Belongs to the HIT family.</text>
</comment>
<dbReference type="PIRSF" id="PIRSF028973">
    <property type="entry name" value="Scavenger_mRNA_decap_enz"/>
    <property type="match status" value="1"/>
</dbReference>
<evidence type="ECO:0000256" key="2">
    <source>
        <dbReference type="PIRSR" id="PIRSR028973-1"/>
    </source>
</evidence>
<dbReference type="SUPFAM" id="SSF54197">
    <property type="entry name" value="HIT-like"/>
    <property type="match status" value="1"/>
</dbReference>
<dbReference type="SUPFAM" id="SSF102860">
    <property type="entry name" value="mRNA decapping enzyme DcpS N-terminal domain"/>
    <property type="match status" value="1"/>
</dbReference>
<dbReference type="GO" id="GO:0005634">
    <property type="term" value="C:nucleus"/>
    <property type="evidence" value="ECO:0007669"/>
    <property type="project" value="TreeGrafter"/>
</dbReference>
<proteinExistence type="inferred from homology"/>
<evidence type="ECO:0000313" key="3">
    <source>
        <dbReference type="EMBL" id="RKF53884.1"/>
    </source>
</evidence>
<dbReference type="Proteomes" id="UP000286134">
    <property type="component" value="Unassembled WGS sequence"/>
</dbReference>
<comment type="caution">
    <text evidence="3">The sequence shown here is derived from an EMBL/GenBank/DDBJ whole genome shotgun (WGS) entry which is preliminary data.</text>
</comment>
<dbReference type="Pfam" id="PF05652">
    <property type="entry name" value="DcpS"/>
    <property type="match status" value="1"/>
</dbReference>
<gene>
    <name evidence="3" type="ORF">OnM2_101012</name>
</gene>
<protein>
    <submittedName>
        <fullName evidence="3">M7GpppX diphosphatase</fullName>
    </submittedName>
</protein>
<dbReference type="OrthoDB" id="10264956at2759"/>
<feature type="active site" description="Nucleophile" evidence="2">
    <location>
        <position position="261"/>
    </location>
</feature>
<dbReference type="GO" id="GO:0016787">
    <property type="term" value="F:hydrolase activity"/>
    <property type="evidence" value="ECO:0007669"/>
    <property type="project" value="InterPro"/>
</dbReference>
<dbReference type="PANTHER" id="PTHR12978:SF0">
    <property type="entry name" value="M7GPPPX DIPHOSPHATASE"/>
    <property type="match status" value="1"/>
</dbReference>